<evidence type="ECO:0000256" key="1">
    <source>
        <dbReference type="SAM" id="MobiDB-lite"/>
    </source>
</evidence>
<sequence>GECKGDGRARGFGLAWGRGEATPVWGGRVSGEGARDRAPSRKPDGGLAVPGSDAQRARGGGQGPATPPLAEDRVGQLLPARAGGRVRPRRAVPPELRAPRGEGPKEGGGGLAGWDAGWGNAL</sequence>
<protein>
    <submittedName>
        <fullName evidence="2">Uncharacterized protein</fullName>
    </submittedName>
</protein>
<dbReference type="EMBL" id="CADCVB010000145">
    <property type="protein sequence ID" value="CAA9437553.1"/>
    <property type="molecule type" value="Genomic_DNA"/>
</dbReference>
<evidence type="ECO:0000313" key="2">
    <source>
        <dbReference type="EMBL" id="CAA9437553.1"/>
    </source>
</evidence>
<dbReference type="AlphaFoldDB" id="A0A6J4Q997"/>
<feature type="non-terminal residue" evidence="2">
    <location>
        <position position="1"/>
    </location>
</feature>
<proteinExistence type="predicted"/>
<feature type="compositionally biased region" description="Basic and acidic residues" evidence="1">
    <location>
        <begin position="33"/>
        <end position="44"/>
    </location>
</feature>
<accession>A0A6J4Q997</accession>
<reference evidence="2" key="1">
    <citation type="submission" date="2020-02" db="EMBL/GenBank/DDBJ databases">
        <authorList>
            <person name="Meier V. D."/>
        </authorList>
    </citation>
    <scope>NUCLEOTIDE SEQUENCE</scope>
    <source>
        <strain evidence="2">AVDCRST_MAG78</strain>
    </source>
</reference>
<feature type="compositionally biased region" description="Low complexity" evidence="1">
    <location>
        <begin position="113"/>
        <end position="122"/>
    </location>
</feature>
<feature type="non-terminal residue" evidence="2">
    <location>
        <position position="122"/>
    </location>
</feature>
<name>A0A6J4Q997_9ACTN</name>
<gene>
    <name evidence="2" type="ORF">AVDCRST_MAG78-2143</name>
</gene>
<organism evidence="2">
    <name type="scientific">uncultured Rubrobacteraceae bacterium</name>
    <dbReference type="NCBI Taxonomy" id="349277"/>
    <lineage>
        <taxon>Bacteria</taxon>
        <taxon>Bacillati</taxon>
        <taxon>Actinomycetota</taxon>
        <taxon>Rubrobacteria</taxon>
        <taxon>Rubrobacterales</taxon>
        <taxon>Rubrobacteraceae</taxon>
        <taxon>environmental samples</taxon>
    </lineage>
</organism>
<feature type="region of interest" description="Disordered" evidence="1">
    <location>
        <begin position="1"/>
        <end position="122"/>
    </location>
</feature>